<evidence type="ECO:0000313" key="1">
    <source>
        <dbReference type="EMBL" id="KAJ9050082.1"/>
    </source>
</evidence>
<evidence type="ECO:0000313" key="2">
    <source>
        <dbReference type="Proteomes" id="UP001165960"/>
    </source>
</evidence>
<accession>A0ACC2RJ53</accession>
<dbReference type="Proteomes" id="UP001165960">
    <property type="component" value="Unassembled WGS sequence"/>
</dbReference>
<dbReference type="EMBL" id="QTSX02007175">
    <property type="protein sequence ID" value="KAJ9050082.1"/>
    <property type="molecule type" value="Genomic_DNA"/>
</dbReference>
<name>A0ACC2RJ53_9FUNG</name>
<protein>
    <submittedName>
        <fullName evidence="1">Uncharacterized protein</fullName>
    </submittedName>
</protein>
<organism evidence="1 2">
    <name type="scientific">Entomophthora muscae</name>
    <dbReference type="NCBI Taxonomy" id="34485"/>
    <lineage>
        <taxon>Eukaryota</taxon>
        <taxon>Fungi</taxon>
        <taxon>Fungi incertae sedis</taxon>
        <taxon>Zoopagomycota</taxon>
        <taxon>Entomophthoromycotina</taxon>
        <taxon>Entomophthoromycetes</taxon>
        <taxon>Entomophthorales</taxon>
        <taxon>Entomophthoraceae</taxon>
        <taxon>Entomophthora</taxon>
    </lineage>
</organism>
<gene>
    <name evidence="1" type="ORF">DSO57_1017761</name>
</gene>
<reference evidence="1" key="1">
    <citation type="submission" date="2022-04" db="EMBL/GenBank/DDBJ databases">
        <title>Genome of the entomopathogenic fungus Entomophthora muscae.</title>
        <authorList>
            <person name="Elya C."/>
            <person name="Lovett B.R."/>
            <person name="Lee E."/>
            <person name="Macias A.M."/>
            <person name="Hajek A.E."/>
            <person name="De Bivort B.L."/>
            <person name="Kasson M.T."/>
            <person name="De Fine Licht H.H."/>
            <person name="Stajich J.E."/>
        </authorList>
    </citation>
    <scope>NUCLEOTIDE SEQUENCE</scope>
    <source>
        <strain evidence="1">Berkeley</strain>
    </source>
</reference>
<keyword evidence="2" id="KW-1185">Reference proteome</keyword>
<proteinExistence type="predicted"/>
<sequence length="422" mass="46855">MKGLQLIFAGAILSGSYNDESPSFNAEVCANSTAIANVLASDVDGLEKCLGKTELYFSRPNKICQEPCRATVVKACQRVVKECPGLGKGNKVDAFSKVGTYRLWADKSNVDVMCNSLGNNNSTCLEDLFKAAADVQNAKAQATTSKTSNYGNHDLTEEQIKRVCTPCTRDIYDAFQGKEDQAPGLYMLELIDPKQDIEGIGEICGYNISPKEEASQTNTEQTNTSKESSKDSSQQPQYEEPSSQGEAKTPQDSSQQPQYEEPSSQGEAKTSPQEPSQGESKTPSYNPSPQEPITRRIQDTCLQPIPSRTFTGRIQDTCLQPIPSRTFTRRIQDSLLTTHPLNHHKENPRHLLITHPLKNLHRENPRRLLITHPLKTRSQRPYNPPLNHHKEILHILPLETLTSNHLPITILLALVTLTSSHL</sequence>
<comment type="caution">
    <text evidence="1">The sequence shown here is derived from an EMBL/GenBank/DDBJ whole genome shotgun (WGS) entry which is preliminary data.</text>
</comment>